<protein>
    <submittedName>
        <fullName evidence="1">Uncharacterized protein</fullName>
    </submittedName>
</protein>
<dbReference type="EMBL" id="GBXM01039802">
    <property type="protein sequence ID" value="JAH68775.1"/>
    <property type="molecule type" value="Transcribed_RNA"/>
</dbReference>
<accession>A0A0E9UUB0</accession>
<evidence type="ECO:0000313" key="1">
    <source>
        <dbReference type="EMBL" id="JAH68775.1"/>
    </source>
</evidence>
<organism evidence="1">
    <name type="scientific">Anguilla anguilla</name>
    <name type="common">European freshwater eel</name>
    <name type="synonym">Muraena anguilla</name>
    <dbReference type="NCBI Taxonomy" id="7936"/>
    <lineage>
        <taxon>Eukaryota</taxon>
        <taxon>Metazoa</taxon>
        <taxon>Chordata</taxon>
        <taxon>Craniata</taxon>
        <taxon>Vertebrata</taxon>
        <taxon>Euteleostomi</taxon>
        <taxon>Actinopterygii</taxon>
        <taxon>Neopterygii</taxon>
        <taxon>Teleostei</taxon>
        <taxon>Anguilliformes</taxon>
        <taxon>Anguillidae</taxon>
        <taxon>Anguilla</taxon>
    </lineage>
</organism>
<proteinExistence type="predicted"/>
<sequence>MWESCECVEMQHKLRSTAWNLLVPVSSPISHSPEVTVHSGRISFTQ</sequence>
<dbReference type="AlphaFoldDB" id="A0A0E9UUB0"/>
<name>A0A0E9UUB0_ANGAN</name>
<reference evidence="1" key="2">
    <citation type="journal article" date="2015" name="Fish Shellfish Immunol.">
        <title>Early steps in the European eel (Anguilla anguilla)-Vibrio vulnificus interaction in the gills: Role of the RtxA13 toxin.</title>
        <authorList>
            <person name="Callol A."/>
            <person name="Pajuelo D."/>
            <person name="Ebbesson L."/>
            <person name="Teles M."/>
            <person name="MacKenzie S."/>
            <person name="Amaro C."/>
        </authorList>
    </citation>
    <scope>NUCLEOTIDE SEQUENCE</scope>
</reference>
<reference evidence="1" key="1">
    <citation type="submission" date="2014-11" db="EMBL/GenBank/DDBJ databases">
        <authorList>
            <person name="Amaro Gonzalez C."/>
        </authorList>
    </citation>
    <scope>NUCLEOTIDE SEQUENCE</scope>
</reference>